<protein>
    <recommendedName>
        <fullName evidence="4">kynurenine--oxoglutarate transaminase</fullName>
        <ecNumber evidence="4">2.6.1.7</ecNumber>
    </recommendedName>
</protein>
<evidence type="ECO:0000256" key="6">
    <source>
        <dbReference type="ARBA" id="ARBA00022679"/>
    </source>
</evidence>
<dbReference type="GO" id="GO:0005739">
    <property type="term" value="C:mitochondrion"/>
    <property type="evidence" value="ECO:0007669"/>
    <property type="project" value="TreeGrafter"/>
</dbReference>
<dbReference type="Gene3D" id="3.40.640.10">
    <property type="entry name" value="Type I PLP-dependent aspartate aminotransferase-like (Major domain)"/>
    <property type="match status" value="1"/>
</dbReference>
<dbReference type="Gene3D" id="3.90.1150.10">
    <property type="entry name" value="Aspartate Aminotransferase, domain 1"/>
    <property type="match status" value="1"/>
</dbReference>
<evidence type="ECO:0000256" key="1">
    <source>
        <dbReference type="ARBA" id="ARBA00001933"/>
    </source>
</evidence>
<dbReference type="InterPro" id="IPR004839">
    <property type="entry name" value="Aminotransferase_I/II_large"/>
</dbReference>
<keyword evidence="11" id="KW-1185">Reference proteome</keyword>
<dbReference type="PANTHER" id="PTHR43807:SF20">
    <property type="entry name" value="FI04487P"/>
    <property type="match status" value="1"/>
</dbReference>
<dbReference type="FunFam" id="3.90.1150.10:FF:000021">
    <property type="entry name" value="Kynurenine--oxoglutarate transaminase 3"/>
    <property type="match status" value="1"/>
</dbReference>
<comment type="subunit">
    <text evidence="3">Homodimer.</text>
</comment>
<dbReference type="PANTHER" id="PTHR43807">
    <property type="entry name" value="FI04487P"/>
    <property type="match status" value="1"/>
</dbReference>
<dbReference type="OrthoDB" id="7042322at2759"/>
<proteinExistence type="inferred from homology"/>
<keyword evidence="6" id="KW-0808">Transferase</keyword>
<evidence type="ECO:0000313" key="10">
    <source>
        <dbReference type="EMBL" id="KAF0853046.1"/>
    </source>
</evidence>
<dbReference type="Pfam" id="PF00155">
    <property type="entry name" value="Aminotran_1_2"/>
    <property type="match status" value="1"/>
</dbReference>
<comment type="pathway">
    <text evidence="8">Amino-acid degradation; L-kynurenine degradation; kynurenate from L-kynurenine: step 1/2.</text>
</comment>
<dbReference type="AlphaFoldDB" id="A0A8K0AK49"/>
<gene>
    <name evidence="10" type="ORF">ANDGO_03897</name>
</gene>
<dbReference type="GO" id="GO:0070189">
    <property type="term" value="P:kynurenine metabolic process"/>
    <property type="evidence" value="ECO:0007669"/>
    <property type="project" value="UniProtKB-ARBA"/>
</dbReference>
<dbReference type="InterPro" id="IPR051326">
    <property type="entry name" value="Kynurenine-oxoglutarate_AT"/>
</dbReference>
<dbReference type="InterPro" id="IPR015424">
    <property type="entry name" value="PyrdxlP-dep_Trfase"/>
</dbReference>
<name>A0A8K0AK49_ANDGO</name>
<dbReference type="InterPro" id="IPR015422">
    <property type="entry name" value="PyrdxlP-dep_Trfase_small"/>
</dbReference>
<evidence type="ECO:0000256" key="8">
    <source>
        <dbReference type="ARBA" id="ARBA00024016"/>
    </source>
</evidence>
<evidence type="ECO:0000259" key="9">
    <source>
        <dbReference type="Pfam" id="PF00155"/>
    </source>
</evidence>
<comment type="similarity">
    <text evidence="2">Belongs to the class-I pyridoxal-phosphate-dependent aminotransferase family.</text>
</comment>
<sequence>MSNRAAARLHGYQTAIWGELTAMSNRLGATNLGQGFPSWDAEPFLKDGAIKAIAGRDYASSMALQRPLGSTNNPNSGVPTQFPVVPLNQYTRSAGHMPLVNRVADMYTEILGCKIDPMTNVLITNGATQAIFNVTQALLNPGDEAIVIDPAYDSYAPCIELAGAKPVHVPLTRVEPHGPDKKNPVLVDAHSPIAQCPTSAEFVLDAEVLERSVTPGKTKLIFVNNPHNPSGKLFSLAELTQIANIAIKHDLVVVSDEVYEFMIYPPVQKLARMASIPGMFERTVTFGSAGKTFSVTGWKIGWCVGPPSIIHPMFLHHQYTVYSVATPLQDAVSSAIANAPEHDYYARLIRTLREKRDKLCNVLHDVGLTPFVPEGAYFVLADTSRVRFPEDDVVKRYEAKGQKLSRDFAFAYWLMEEIGVAAIPPSIFYSPENKHLASNLVRFCFCKDDSILDAAATKLQKLRPFIL</sequence>
<keyword evidence="5" id="KW-0032">Aminotransferase</keyword>
<reference evidence="10" key="1">
    <citation type="submission" date="2019-09" db="EMBL/GenBank/DDBJ databases">
        <title>The Mitochondrial Proteome of the Jakobid, Andalucia godoyi, a Protist With the Most Gene-Rich and Bacteria-Like Mitochondrial Genome.</title>
        <authorList>
            <person name="Gray M.W."/>
            <person name="Burger G."/>
            <person name="Derelle R."/>
            <person name="Klimes V."/>
            <person name="Leger M."/>
            <person name="Sarrasin M."/>
            <person name="Vlcek C."/>
            <person name="Roger A.J."/>
            <person name="Elias M."/>
            <person name="Lang B.F."/>
        </authorList>
    </citation>
    <scope>NUCLEOTIDE SEQUENCE</scope>
    <source>
        <strain evidence="10">And28</strain>
    </source>
</reference>
<keyword evidence="7" id="KW-0663">Pyridoxal phosphate</keyword>
<evidence type="ECO:0000256" key="5">
    <source>
        <dbReference type="ARBA" id="ARBA00022576"/>
    </source>
</evidence>
<dbReference type="InterPro" id="IPR015421">
    <property type="entry name" value="PyrdxlP-dep_Trfase_major"/>
</dbReference>
<evidence type="ECO:0000256" key="4">
    <source>
        <dbReference type="ARBA" id="ARBA00012751"/>
    </source>
</evidence>
<dbReference type="GO" id="GO:0016212">
    <property type="term" value="F:kynurenine-oxoglutarate transaminase activity"/>
    <property type="evidence" value="ECO:0007669"/>
    <property type="project" value="UniProtKB-EC"/>
</dbReference>
<comment type="cofactor">
    <cofactor evidence="1">
        <name>pyridoxal 5'-phosphate</name>
        <dbReference type="ChEBI" id="CHEBI:597326"/>
    </cofactor>
</comment>
<evidence type="ECO:0000313" key="11">
    <source>
        <dbReference type="Proteomes" id="UP000799049"/>
    </source>
</evidence>
<dbReference type="CDD" id="cd00609">
    <property type="entry name" value="AAT_like"/>
    <property type="match status" value="1"/>
</dbReference>
<evidence type="ECO:0000256" key="3">
    <source>
        <dbReference type="ARBA" id="ARBA00011738"/>
    </source>
</evidence>
<evidence type="ECO:0000256" key="2">
    <source>
        <dbReference type="ARBA" id="ARBA00007441"/>
    </source>
</evidence>
<comment type="caution">
    <text evidence="10">The sequence shown here is derived from an EMBL/GenBank/DDBJ whole genome shotgun (WGS) entry which is preliminary data.</text>
</comment>
<dbReference type="Proteomes" id="UP000799049">
    <property type="component" value="Unassembled WGS sequence"/>
</dbReference>
<feature type="domain" description="Aminotransferase class I/classII large" evidence="9">
    <location>
        <begin position="87"/>
        <end position="458"/>
    </location>
</feature>
<dbReference type="SUPFAM" id="SSF53383">
    <property type="entry name" value="PLP-dependent transferases"/>
    <property type="match status" value="1"/>
</dbReference>
<dbReference type="EC" id="2.6.1.7" evidence="4"/>
<organism evidence="10 11">
    <name type="scientific">Andalucia godoyi</name>
    <name type="common">Flagellate</name>
    <dbReference type="NCBI Taxonomy" id="505711"/>
    <lineage>
        <taxon>Eukaryota</taxon>
        <taxon>Discoba</taxon>
        <taxon>Jakobida</taxon>
        <taxon>Andalucina</taxon>
        <taxon>Andaluciidae</taxon>
        <taxon>Andalucia</taxon>
    </lineage>
</organism>
<dbReference type="GO" id="GO:0030170">
    <property type="term" value="F:pyridoxal phosphate binding"/>
    <property type="evidence" value="ECO:0007669"/>
    <property type="project" value="InterPro"/>
</dbReference>
<dbReference type="EMBL" id="VRVR01000004">
    <property type="protein sequence ID" value="KAF0853046.1"/>
    <property type="molecule type" value="Genomic_DNA"/>
</dbReference>
<evidence type="ECO:0000256" key="7">
    <source>
        <dbReference type="ARBA" id="ARBA00022898"/>
    </source>
</evidence>
<accession>A0A8K0AK49</accession>
<dbReference type="FunFam" id="3.40.640.10:FF:000024">
    <property type="entry name" value="Kynurenine--oxoglutarate transaminase 3"/>
    <property type="match status" value="1"/>
</dbReference>